<keyword evidence="2" id="KW-1185">Reference proteome</keyword>
<proteinExistence type="predicted"/>
<evidence type="ECO:0000313" key="1">
    <source>
        <dbReference type="EMBL" id="CAL8110371.1"/>
    </source>
</evidence>
<organism evidence="1 2">
    <name type="scientific">Orchesella dallaii</name>
    <dbReference type="NCBI Taxonomy" id="48710"/>
    <lineage>
        <taxon>Eukaryota</taxon>
        <taxon>Metazoa</taxon>
        <taxon>Ecdysozoa</taxon>
        <taxon>Arthropoda</taxon>
        <taxon>Hexapoda</taxon>
        <taxon>Collembola</taxon>
        <taxon>Entomobryomorpha</taxon>
        <taxon>Entomobryoidea</taxon>
        <taxon>Orchesellidae</taxon>
        <taxon>Orchesellinae</taxon>
        <taxon>Orchesella</taxon>
    </lineage>
</organism>
<name>A0ABP1QRI0_9HEXA</name>
<dbReference type="EMBL" id="CAXLJM020000045">
    <property type="protein sequence ID" value="CAL8110371.1"/>
    <property type="molecule type" value="Genomic_DNA"/>
</dbReference>
<reference evidence="1 2" key="1">
    <citation type="submission" date="2024-08" db="EMBL/GenBank/DDBJ databases">
        <authorList>
            <person name="Cucini C."/>
            <person name="Frati F."/>
        </authorList>
    </citation>
    <scope>NUCLEOTIDE SEQUENCE [LARGE SCALE GENOMIC DNA]</scope>
</reference>
<evidence type="ECO:0000313" key="2">
    <source>
        <dbReference type="Proteomes" id="UP001642540"/>
    </source>
</evidence>
<comment type="caution">
    <text evidence="1">The sequence shown here is derived from an EMBL/GenBank/DDBJ whole genome shotgun (WGS) entry which is preliminary data.</text>
</comment>
<protein>
    <submittedName>
        <fullName evidence="1">Uncharacterized protein</fullName>
    </submittedName>
</protein>
<accession>A0ABP1QRI0</accession>
<dbReference type="Proteomes" id="UP001642540">
    <property type="component" value="Unassembled WGS sequence"/>
</dbReference>
<gene>
    <name evidence="1" type="ORF">ODALV1_LOCUS14194</name>
</gene>
<sequence length="101" mass="11307">MTAAQCTNLQLQFGNYLWHNTVVILRTIVCAPLLNDFSISLYQPTNVVNRILPDMESTHNLCVSIEQKGDHSSFRFLMLHQISTTAISTASDENLAVDILV</sequence>